<feature type="domain" description="GP-PDE" evidence="1">
    <location>
        <begin position="17"/>
        <end position="247"/>
    </location>
</feature>
<protein>
    <recommendedName>
        <fullName evidence="1">GP-PDE domain-containing protein</fullName>
    </recommendedName>
</protein>
<evidence type="ECO:0000313" key="3">
    <source>
        <dbReference type="Proteomes" id="UP000185783"/>
    </source>
</evidence>
<gene>
    <name evidence="2" type="ORF">A3843_11550</name>
</gene>
<dbReference type="Gene3D" id="3.20.20.190">
    <property type="entry name" value="Phosphatidylinositol (PI) phosphodiesterase"/>
    <property type="match status" value="2"/>
</dbReference>
<dbReference type="AlphaFoldDB" id="A0A1U7JGD6"/>
<organism evidence="2 3">
    <name type="scientific">Pseudovibrio exalbescens</name>
    <dbReference type="NCBI Taxonomy" id="197461"/>
    <lineage>
        <taxon>Bacteria</taxon>
        <taxon>Pseudomonadati</taxon>
        <taxon>Pseudomonadota</taxon>
        <taxon>Alphaproteobacteria</taxon>
        <taxon>Hyphomicrobiales</taxon>
        <taxon>Stappiaceae</taxon>
        <taxon>Pseudovibrio</taxon>
    </lineage>
</organism>
<dbReference type="PANTHER" id="PTHR46211">
    <property type="entry name" value="GLYCEROPHOSPHORYL DIESTER PHOSPHODIESTERASE"/>
    <property type="match status" value="1"/>
</dbReference>
<dbReference type="GO" id="GO:0008081">
    <property type="term" value="F:phosphoric diester hydrolase activity"/>
    <property type="evidence" value="ECO:0007669"/>
    <property type="project" value="InterPro"/>
</dbReference>
<dbReference type="EMBL" id="LVVZ01000018">
    <property type="protein sequence ID" value="OKL43752.1"/>
    <property type="molecule type" value="Genomic_DNA"/>
</dbReference>
<dbReference type="PANTHER" id="PTHR46211:SF1">
    <property type="entry name" value="GLYCEROPHOSPHODIESTER PHOSPHODIESTERASE, CYTOPLASMIC"/>
    <property type="match status" value="1"/>
</dbReference>
<dbReference type="RefSeq" id="WP_051269182.1">
    <property type="nucleotide sequence ID" value="NZ_LVVZ01000018.1"/>
</dbReference>
<name>A0A1U7JGD6_9HYPH</name>
<dbReference type="STRING" id="197461.A3843_11550"/>
<evidence type="ECO:0000259" key="1">
    <source>
        <dbReference type="PROSITE" id="PS51704"/>
    </source>
</evidence>
<sequence>MSFVPDRSWIRTADQPPLAIAHRGASAYTFDNTLTSFEIAHALGAEMWEVDLRLSADGEPVVFHDETMAAITGREDRLSDLSYAQIAKVTAAAGRRAPLLDEVIALAQQYETALYLDAKQPEVMRAAVKRLLAARFERAILGTAQPEAIAELRAEGCPYPLSLLAGPGVPLIDRAVACGADIVHPCWEHVGERPDQLLTPEFFAEARRHGMPVVTWHEERMPVLRALMAKPVLGICTDQPELMRRYRDRVPNGPQIVCHRGLCTLTPENTLASAQAAYSVGYDIVEIDLQQTSDGHLVVHHDVTMDRTTTGSGAIRELPLEEVRKADAGIKLSSFHKGQKVPLLREIVDCAHRNGGGLYVELKEADPIAVVEEVSKILPTEKVFYWSFCRDYLATIASKFPQSRLMARAEDYGSVEECLADLQPDIVEFNATNADPESIKKVRRAGAQAMIAYKGNDIEVMGRVVDLSPDLLNLNYPYLAQRLLEKRPQVLLDAE</sequence>
<keyword evidence="3" id="KW-1185">Reference proteome</keyword>
<feature type="domain" description="GP-PDE" evidence="1">
    <location>
        <begin position="254"/>
        <end position="484"/>
    </location>
</feature>
<dbReference type="Proteomes" id="UP000185783">
    <property type="component" value="Unassembled WGS sequence"/>
</dbReference>
<accession>A0A1U7JGD6</accession>
<evidence type="ECO:0000313" key="2">
    <source>
        <dbReference type="EMBL" id="OKL43752.1"/>
    </source>
</evidence>
<dbReference type="GO" id="GO:0006629">
    <property type="term" value="P:lipid metabolic process"/>
    <property type="evidence" value="ECO:0007669"/>
    <property type="project" value="InterPro"/>
</dbReference>
<reference evidence="2 3" key="1">
    <citation type="submission" date="2016-03" db="EMBL/GenBank/DDBJ databases">
        <title>Genome sequence of Nesiotobacter sp. nov., a moderately halophilic alphaproteobacterium isolated from the Yellow Sea, China.</title>
        <authorList>
            <person name="Zhang G."/>
            <person name="Zhang R."/>
        </authorList>
    </citation>
    <scope>NUCLEOTIDE SEQUENCE [LARGE SCALE GENOMIC DNA]</scope>
    <source>
        <strain evidence="2 3">WB1-6</strain>
    </source>
</reference>
<dbReference type="Pfam" id="PF03009">
    <property type="entry name" value="GDPD"/>
    <property type="match status" value="2"/>
</dbReference>
<proteinExistence type="predicted"/>
<dbReference type="CDD" id="cd08556">
    <property type="entry name" value="GDPD"/>
    <property type="match status" value="1"/>
</dbReference>
<dbReference type="InterPro" id="IPR017946">
    <property type="entry name" value="PLC-like_Pdiesterase_TIM-brl"/>
</dbReference>
<dbReference type="CDD" id="cd08566">
    <property type="entry name" value="GDPD_AtGDE_like"/>
    <property type="match status" value="1"/>
</dbReference>
<dbReference type="PROSITE" id="PS51704">
    <property type="entry name" value="GP_PDE"/>
    <property type="match status" value="2"/>
</dbReference>
<dbReference type="InterPro" id="IPR030395">
    <property type="entry name" value="GP_PDE_dom"/>
</dbReference>
<dbReference type="SUPFAM" id="SSF51695">
    <property type="entry name" value="PLC-like phosphodiesterases"/>
    <property type="match status" value="2"/>
</dbReference>
<comment type="caution">
    <text evidence="2">The sequence shown here is derived from an EMBL/GenBank/DDBJ whole genome shotgun (WGS) entry which is preliminary data.</text>
</comment>